<protein>
    <submittedName>
        <fullName evidence="2">PTS HPr component phosphorylation site</fullName>
    </submittedName>
</protein>
<dbReference type="InterPro" id="IPR000032">
    <property type="entry name" value="HPr-like"/>
</dbReference>
<feature type="domain" description="HPr" evidence="1">
    <location>
        <begin position="15"/>
        <end position="59"/>
    </location>
</feature>
<sequence>MCNQIIRLNPEEVGSFVEAASRCDFDIDISNVSRAEKIVDAKSYLGVMGLNFRENLKVSYNGTNGNFEELLEAKRA</sequence>
<evidence type="ECO:0000313" key="2">
    <source>
        <dbReference type="EMBL" id="SFR75710.1"/>
    </source>
</evidence>
<dbReference type="EMBL" id="FOZC01000006">
    <property type="protein sequence ID" value="SFR75710.1"/>
    <property type="molecule type" value="Genomic_DNA"/>
</dbReference>
<dbReference type="InterPro" id="IPR035895">
    <property type="entry name" value="HPr-like_sf"/>
</dbReference>
<dbReference type="RefSeq" id="WP_031472169.1">
    <property type="nucleotide sequence ID" value="NZ_FOZC01000006.1"/>
</dbReference>
<accession>A0A1I6JAZ1</accession>
<reference evidence="2 3" key="1">
    <citation type="submission" date="2016-10" db="EMBL/GenBank/DDBJ databases">
        <authorList>
            <person name="de Groot N.N."/>
        </authorList>
    </citation>
    <scope>NUCLEOTIDE SEQUENCE [LARGE SCALE GENOMIC DNA]</scope>
    <source>
        <strain evidence="2 3">F</strain>
    </source>
</reference>
<organism evidence="2 3">
    <name type="scientific">[Clostridium] aminophilum</name>
    <dbReference type="NCBI Taxonomy" id="1526"/>
    <lineage>
        <taxon>Bacteria</taxon>
        <taxon>Bacillati</taxon>
        <taxon>Bacillota</taxon>
        <taxon>Clostridia</taxon>
        <taxon>Lachnospirales</taxon>
        <taxon>Lachnospiraceae</taxon>
    </lineage>
</organism>
<dbReference type="Gene3D" id="3.30.1340.10">
    <property type="entry name" value="HPr-like"/>
    <property type="match status" value="1"/>
</dbReference>
<proteinExistence type="predicted"/>
<evidence type="ECO:0000259" key="1">
    <source>
        <dbReference type="Pfam" id="PF00381"/>
    </source>
</evidence>
<gene>
    <name evidence="2" type="ORF">SAMN02910262_01343</name>
</gene>
<dbReference type="AlphaFoldDB" id="A0A1I6JAZ1"/>
<dbReference type="Proteomes" id="UP000214760">
    <property type="component" value="Unassembled WGS sequence"/>
</dbReference>
<evidence type="ECO:0000313" key="3">
    <source>
        <dbReference type="Proteomes" id="UP000214760"/>
    </source>
</evidence>
<name>A0A1I6JAZ1_9FIRM</name>
<dbReference type="SUPFAM" id="SSF55594">
    <property type="entry name" value="HPr-like"/>
    <property type="match status" value="1"/>
</dbReference>
<dbReference type="Pfam" id="PF00381">
    <property type="entry name" value="PTS-HPr"/>
    <property type="match status" value="1"/>
</dbReference>